<proteinExistence type="predicted"/>
<dbReference type="PANTHER" id="PTHR31267:SF7">
    <property type="entry name" value="DENTIN SIALOPHOSPHOPROTEIN-LIKE PROTEIN"/>
    <property type="match status" value="1"/>
</dbReference>
<evidence type="ECO:0000313" key="3">
    <source>
        <dbReference type="Proteomes" id="UP001603857"/>
    </source>
</evidence>
<evidence type="ECO:0000256" key="1">
    <source>
        <dbReference type="SAM" id="MobiDB-lite"/>
    </source>
</evidence>
<accession>A0ABD1NAK9</accession>
<dbReference type="Proteomes" id="UP001603857">
    <property type="component" value="Unassembled WGS sequence"/>
</dbReference>
<gene>
    <name evidence="2" type="ORF">Fmac_006415</name>
</gene>
<reference evidence="2 3" key="1">
    <citation type="submission" date="2024-08" db="EMBL/GenBank/DDBJ databases">
        <title>Insights into the chromosomal genome structure of Flemingia macrophylla.</title>
        <authorList>
            <person name="Ding Y."/>
            <person name="Zhao Y."/>
            <person name="Bi W."/>
            <person name="Wu M."/>
            <person name="Zhao G."/>
            <person name="Gong Y."/>
            <person name="Li W."/>
            <person name="Zhang P."/>
        </authorList>
    </citation>
    <scope>NUCLEOTIDE SEQUENCE [LARGE SCALE GENOMIC DNA]</scope>
    <source>
        <strain evidence="2">DYQJB</strain>
        <tissue evidence="2">Leaf</tissue>
    </source>
</reference>
<organism evidence="2 3">
    <name type="scientific">Flemingia macrophylla</name>
    <dbReference type="NCBI Taxonomy" id="520843"/>
    <lineage>
        <taxon>Eukaryota</taxon>
        <taxon>Viridiplantae</taxon>
        <taxon>Streptophyta</taxon>
        <taxon>Embryophyta</taxon>
        <taxon>Tracheophyta</taxon>
        <taxon>Spermatophyta</taxon>
        <taxon>Magnoliopsida</taxon>
        <taxon>eudicotyledons</taxon>
        <taxon>Gunneridae</taxon>
        <taxon>Pentapetalae</taxon>
        <taxon>rosids</taxon>
        <taxon>fabids</taxon>
        <taxon>Fabales</taxon>
        <taxon>Fabaceae</taxon>
        <taxon>Papilionoideae</taxon>
        <taxon>50 kb inversion clade</taxon>
        <taxon>NPAAA clade</taxon>
        <taxon>indigoferoid/millettioid clade</taxon>
        <taxon>Phaseoleae</taxon>
        <taxon>Flemingia</taxon>
    </lineage>
</organism>
<feature type="compositionally biased region" description="Basic and acidic residues" evidence="1">
    <location>
        <begin position="100"/>
        <end position="110"/>
    </location>
</feature>
<keyword evidence="3" id="KW-1185">Reference proteome</keyword>
<name>A0ABD1NAK9_9FABA</name>
<evidence type="ECO:0000313" key="2">
    <source>
        <dbReference type="EMBL" id="KAL2345130.1"/>
    </source>
</evidence>
<feature type="region of interest" description="Disordered" evidence="1">
    <location>
        <begin position="89"/>
        <end position="110"/>
    </location>
</feature>
<feature type="region of interest" description="Disordered" evidence="1">
    <location>
        <begin position="1"/>
        <end position="38"/>
    </location>
</feature>
<comment type="caution">
    <text evidence="2">The sequence shown here is derived from an EMBL/GenBank/DDBJ whole genome shotgun (WGS) entry which is preliminary data.</text>
</comment>
<feature type="compositionally biased region" description="Polar residues" evidence="1">
    <location>
        <begin position="13"/>
        <end position="31"/>
    </location>
</feature>
<dbReference type="AlphaFoldDB" id="A0ABD1NAK9"/>
<feature type="compositionally biased region" description="Basic and acidic residues" evidence="1">
    <location>
        <begin position="1"/>
        <end position="12"/>
    </location>
</feature>
<protein>
    <submittedName>
        <fullName evidence="2">Uncharacterized protein</fullName>
    </submittedName>
</protein>
<dbReference type="PANTHER" id="PTHR31267">
    <property type="entry name" value="DENTIN SIALOPHOSPHOPROTEIN-LIKE PROTEIN"/>
    <property type="match status" value="1"/>
</dbReference>
<dbReference type="EMBL" id="JBGMDY010000002">
    <property type="protein sequence ID" value="KAL2345130.1"/>
    <property type="molecule type" value="Genomic_DNA"/>
</dbReference>
<sequence>MKKSDEYCEKTKASQSELDSAQDMSQLSGTDQDGLRDPAIQILTAEASTQPSATFSSSSHGTTSKVAHNVWTSVYSKQHPNASRFLSLPQQSSDCEMEADSQKPGDRFGERCSVGNSLQENSVQQTLPESVAAEEATSASRLKEAVGKHTFDVSHSSPAATSRDVEAFGRSLRPNIVLNPNFSLLDQVQSMRNAETDPSNRDAKRLKVSDNVELLTM</sequence>